<name>A0A1Y5I189_OSTTA</name>
<gene>
    <name evidence="5" type="ORF">BE221DRAFT_24613</name>
</gene>
<dbReference type="GO" id="GO:0005096">
    <property type="term" value="F:GTPase activator activity"/>
    <property type="evidence" value="ECO:0007669"/>
    <property type="project" value="UniProtKB-KW"/>
</dbReference>
<dbReference type="InterPro" id="IPR000195">
    <property type="entry name" value="Rab-GAP-TBC_dom"/>
</dbReference>
<evidence type="ECO:0000256" key="1">
    <source>
        <dbReference type="ARBA" id="ARBA00022468"/>
    </source>
</evidence>
<dbReference type="SUPFAM" id="SSF47923">
    <property type="entry name" value="Ypt/Rab-GAP domain of gyp1p"/>
    <property type="match status" value="1"/>
</dbReference>
<sequence length="473" mass="51427">MCGRRPSVVDHAGGVGEAGGGRKRRGTRDSATGGRDDADADALEALDARALAERARAVGFGRDVSSRATLWARVVGVDVGGVDGGRFAARARRARADARTIDADVERSAQAYVADERELEALRVEIKAALGGALGTEDGTARPRARYYQGLHDVAAVVALCDRRGRRGRASEGLSAAIMERLVLWHLRDHTREDLTSSMEMVSTWLDLLAKIDREVAKVLMMTPPFYALKWFLCWFLHDVDDLVVAVRLVDAFIASHPWLPMYVAAALVMANADEIRKAGASGDDMDAVALLAKLSIANANDSTDAQLATVQKTLEAAFKLFERYPPNATFRPARNSAATRHPYPWESSATNAYGRAPLSVETVPHDRHRRWPLSTIDAAVFSARVKRLRDRGLLRRKQPLPVSTVSVDVHSLFAVLTFIVFVTLRQALARALGAVDLSYALGGSAAAATSAALGFVRLRSPRPVLPRRLPRP</sequence>
<feature type="domain" description="Rab-GAP TBC" evidence="4">
    <location>
        <begin position="61"/>
        <end position="257"/>
    </location>
</feature>
<protein>
    <recommendedName>
        <fullName evidence="4">Rab-GAP TBC domain-containing protein</fullName>
    </recommendedName>
</protein>
<dbReference type="InterPro" id="IPR045913">
    <property type="entry name" value="TBC20/Gyp8-like"/>
</dbReference>
<keyword evidence="3" id="KW-1133">Transmembrane helix</keyword>
<evidence type="ECO:0000313" key="5">
    <source>
        <dbReference type="EMBL" id="OUS43260.1"/>
    </source>
</evidence>
<dbReference type="Proteomes" id="UP000195557">
    <property type="component" value="Unassembled WGS sequence"/>
</dbReference>
<dbReference type="Pfam" id="PF00566">
    <property type="entry name" value="RabGAP-TBC"/>
    <property type="match status" value="1"/>
</dbReference>
<dbReference type="GO" id="GO:0005789">
    <property type="term" value="C:endoplasmic reticulum membrane"/>
    <property type="evidence" value="ECO:0007669"/>
    <property type="project" value="TreeGrafter"/>
</dbReference>
<feature type="transmembrane region" description="Helical" evidence="3">
    <location>
        <begin position="438"/>
        <end position="459"/>
    </location>
</feature>
<reference evidence="5" key="1">
    <citation type="submission" date="2017-04" db="EMBL/GenBank/DDBJ databases">
        <title>Population genomics of picophytoplankton unveils novel chromosome hypervariability.</title>
        <authorList>
            <consortium name="DOE Joint Genome Institute"/>
            <person name="Blanc-Mathieu R."/>
            <person name="Krasovec M."/>
            <person name="Hebrard M."/>
            <person name="Yau S."/>
            <person name="Desgranges E."/>
            <person name="Martin J."/>
            <person name="Schackwitz W."/>
            <person name="Kuo A."/>
            <person name="Salin G."/>
            <person name="Donnadieu C."/>
            <person name="Desdevises Y."/>
            <person name="Sanchez-Ferandin S."/>
            <person name="Moreau H."/>
            <person name="Rivals E."/>
            <person name="Grigoriev I.V."/>
            <person name="Grimsley N."/>
            <person name="Eyre-Walker A."/>
            <person name="Piganeau G."/>
        </authorList>
    </citation>
    <scope>NUCLEOTIDE SEQUENCE [LARGE SCALE GENOMIC DNA]</scope>
    <source>
        <strain evidence="5">RCC 1115</strain>
    </source>
</reference>
<keyword evidence="3" id="KW-0472">Membrane</keyword>
<evidence type="ECO:0000256" key="3">
    <source>
        <dbReference type="SAM" id="Phobius"/>
    </source>
</evidence>
<accession>A0A1Y5I189</accession>
<keyword evidence="1" id="KW-0343">GTPase activation</keyword>
<dbReference type="GO" id="GO:0006888">
    <property type="term" value="P:endoplasmic reticulum to Golgi vesicle-mediated transport"/>
    <property type="evidence" value="ECO:0007669"/>
    <property type="project" value="TreeGrafter"/>
</dbReference>
<evidence type="ECO:0000259" key="4">
    <source>
        <dbReference type="PROSITE" id="PS50086"/>
    </source>
</evidence>
<dbReference type="AlphaFoldDB" id="A0A1Y5I189"/>
<dbReference type="Gene3D" id="1.10.8.1310">
    <property type="match status" value="1"/>
</dbReference>
<keyword evidence="3" id="KW-0812">Transmembrane</keyword>
<dbReference type="InterPro" id="IPR035969">
    <property type="entry name" value="Rab-GAP_TBC_sf"/>
</dbReference>
<organism evidence="5">
    <name type="scientific">Ostreococcus tauri</name>
    <name type="common">Marine green alga</name>
    <dbReference type="NCBI Taxonomy" id="70448"/>
    <lineage>
        <taxon>Eukaryota</taxon>
        <taxon>Viridiplantae</taxon>
        <taxon>Chlorophyta</taxon>
        <taxon>Mamiellophyceae</taxon>
        <taxon>Mamiellales</taxon>
        <taxon>Bathycoccaceae</taxon>
        <taxon>Ostreococcus</taxon>
    </lineage>
</organism>
<feature type="transmembrane region" description="Helical" evidence="3">
    <location>
        <begin position="406"/>
        <end position="426"/>
    </location>
</feature>
<evidence type="ECO:0000256" key="2">
    <source>
        <dbReference type="SAM" id="MobiDB-lite"/>
    </source>
</evidence>
<dbReference type="EMBL" id="KZ155832">
    <property type="protein sequence ID" value="OUS43260.1"/>
    <property type="molecule type" value="Genomic_DNA"/>
</dbReference>
<dbReference type="PANTHER" id="PTHR20913">
    <property type="entry name" value="TBC1 DOMAIN FAMILY MEMBER 20/GTPASE"/>
    <property type="match status" value="1"/>
</dbReference>
<dbReference type="eggNOG" id="KOG2595">
    <property type="taxonomic scope" value="Eukaryota"/>
</dbReference>
<dbReference type="Gene3D" id="1.10.472.80">
    <property type="entry name" value="Ypt/Rab-GAP domain of gyp1p, domain 3"/>
    <property type="match status" value="1"/>
</dbReference>
<dbReference type="PANTHER" id="PTHR20913:SF7">
    <property type="entry name" value="RE60063P"/>
    <property type="match status" value="1"/>
</dbReference>
<feature type="region of interest" description="Disordered" evidence="2">
    <location>
        <begin position="1"/>
        <end position="37"/>
    </location>
</feature>
<dbReference type="PROSITE" id="PS50086">
    <property type="entry name" value="TBC_RABGAP"/>
    <property type="match status" value="1"/>
</dbReference>
<proteinExistence type="predicted"/>